<reference evidence="4" key="1">
    <citation type="submission" date="2022-09" db="EMBL/GenBank/DDBJ databases">
        <title>Culturomic study of gut microbiota in children with autism spectrum disorder.</title>
        <authorList>
            <person name="Efimov B.A."/>
            <person name="Chaplin A.V."/>
            <person name="Sokolova S.R."/>
            <person name="Pikina A.P."/>
            <person name="Korzhanova M."/>
            <person name="Belova V."/>
            <person name="Korostin D."/>
        </authorList>
    </citation>
    <scope>NUCLEOTIDE SEQUENCE</scope>
    <source>
        <strain evidence="4">ASD5510</strain>
    </source>
</reference>
<sequence>MQTLNQDRDGPLRWAFYITLFLLLAAILPTCAAYGAENAELTILKQLKTYEIDSVSTILDDAMRKIGFGIAKFLGGLADSLYDSIGKIYKLLTFGSSEQMVSLVRRYSTLYRILFIVSVTFFGIYLLCGKNTNQLNTVNCILIIALVVMAMPLFTSKLTKLTVSSADFARNQWIETTDAAKIQSIASSVLAANIVDLQKVDQSITGTTIKGLKKNQGYNSLKTGSKEWRYLKINEPMDYDEDDLKHDFWNQQLIRDQEGAYDKKDMEAWFDIGNSYYYRYQILSWFNVLALLGTVVFILFFVCIKCGKIVIDVAMANVYMPFVAITDLTNGQRIKEAIKNFLVLFAVLFLCIALIGVYFAGFAFINANVSGTIPKLVMHIALAWAILDGPNVIERIAGVDAGFKGIWQKLMGLRAATALAGGTAKAGAAAAKGTAKAANVAAGTVFGTQRVSEAKDKMKEAAGKTVRQATDGKGLIGFGKNAAKGAQDRLAPKDSTKGVERNAKNADPDFGKAKPRGKEAKPMQSVGKPKSTKRPDRSQENLQAMKRSGQARSEPHSVGGAAKQAVRKSVSRPPKTIQRPQARQKMRTQKTKESNQGQEKEGKRHGRTGL</sequence>
<dbReference type="EMBL" id="JAOSHN010000004">
    <property type="protein sequence ID" value="MCU7378905.1"/>
    <property type="molecule type" value="Genomic_DNA"/>
</dbReference>
<dbReference type="NCBIfam" id="NF045890">
    <property type="entry name" value="conj_pls20_p028"/>
    <property type="match status" value="1"/>
</dbReference>
<dbReference type="AlphaFoldDB" id="A0A9J6QNZ0"/>
<feature type="transmembrane region" description="Helical" evidence="2">
    <location>
        <begin position="282"/>
        <end position="303"/>
    </location>
</feature>
<dbReference type="InterPro" id="IPR058521">
    <property type="entry name" value="DUF8208"/>
</dbReference>
<evidence type="ECO:0000256" key="1">
    <source>
        <dbReference type="SAM" id="MobiDB-lite"/>
    </source>
</evidence>
<dbReference type="Proteomes" id="UP001065549">
    <property type="component" value="Unassembled WGS sequence"/>
</dbReference>
<comment type="caution">
    <text evidence="4">The sequence shown here is derived from an EMBL/GenBank/DDBJ whole genome shotgun (WGS) entry which is preliminary data.</text>
</comment>
<organism evidence="4 5">
    <name type="scientific">Hominibacterium faecale</name>
    <dbReference type="NCBI Taxonomy" id="2839743"/>
    <lineage>
        <taxon>Bacteria</taxon>
        <taxon>Bacillati</taxon>
        <taxon>Bacillota</taxon>
        <taxon>Clostridia</taxon>
        <taxon>Peptostreptococcales</taxon>
        <taxon>Anaerovoracaceae</taxon>
        <taxon>Hominibacterium</taxon>
    </lineage>
</organism>
<dbReference type="Pfam" id="PF26635">
    <property type="entry name" value="DUF8208"/>
    <property type="match status" value="1"/>
</dbReference>
<feature type="compositionally biased region" description="Basic and acidic residues" evidence="1">
    <location>
        <begin position="590"/>
        <end position="602"/>
    </location>
</feature>
<evidence type="ECO:0000313" key="4">
    <source>
        <dbReference type="EMBL" id="MCU7378905.1"/>
    </source>
</evidence>
<accession>A0A9J6QNZ0</accession>
<name>A0A9J6QNZ0_9FIRM</name>
<evidence type="ECO:0000259" key="3">
    <source>
        <dbReference type="Pfam" id="PF26635"/>
    </source>
</evidence>
<proteinExistence type="predicted"/>
<feature type="transmembrane region" description="Helical" evidence="2">
    <location>
        <begin position="133"/>
        <end position="154"/>
    </location>
</feature>
<gene>
    <name evidence="4" type="ORF">OBO34_11115</name>
</gene>
<dbReference type="InterPro" id="IPR058066">
    <property type="entry name" value="pXO2-14_N"/>
</dbReference>
<feature type="region of interest" description="Disordered" evidence="1">
    <location>
        <begin position="472"/>
        <end position="610"/>
    </location>
</feature>
<feature type="domain" description="DUF8208" evidence="3">
    <location>
        <begin position="55"/>
        <end position="413"/>
    </location>
</feature>
<feature type="transmembrane region" description="Helical" evidence="2">
    <location>
        <begin position="109"/>
        <end position="127"/>
    </location>
</feature>
<feature type="transmembrane region" description="Helical" evidence="2">
    <location>
        <begin position="14"/>
        <end position="36"/>
    </location>
</feature>
<keyword evidence="2" id="KW-1133">Transmembrane helix</keyword>
<feature type="compositionally biased region" description="Basic and acidic residues" evidence="1">
    <location>
        <begin position="486"/>
        <end position="521"/>
    </location>
</feature>
<dbReference type="RefSeq" id="WP_269478517.1">
    <property type="nucleotide sequence ID" value="NZ_JAOSHN010000004.1"/>
</dbReference>
<evidence type="ECO:0000313" key="5">
    <source>
        <dbReference type="Proteomes" id="UP001065549"/>
    </source>
</evidence>
<protein>
    <recommendedName>
        <fullName evidence="3">DUF8208 domain-containing protein</fullName>
    </recommendedName>
</protein>
<keyword evidence="2" id="KW-0812">Transmembrane</keyword>
<keyword evidence="5" id="KW-1185">Reference proteome</keyword>
<feature type="transmembrane region" description="Helical" evidence="2">
    <location>
        <begin position="341"/>
        <end position="365"/>
    </location>
</feature>
<keyword evidence="2" id="KW-0472">Membrane</keyword>
<evidence type="ECO:0000256" key="2">
    <source>
        <dbReference type="SAM" id="Phobius"/>
    </source>
</evidence>